<evidence type="ECO:0000256" key="1">
    <source>
        <dbReference type="ARBA" id="ARBA00022723"/>
    </source>
</evidence>
<evidence type="ECO:0000256" key="4">
    <source>
        <dbReference type="ARBA" id="ARBA00023163"/>
    </source>
</evidence>
<evidence type="ECO:0000313" key="7">
    <source>
        <dbReference type="EMBL" id="TQB71522.1"/>
    </source>
</evidence>
<protein>
    <recommendedName>
        <fullName evidence="6">Xylanolytic transcriptional activator regulatory domain-containing protein</fullName>
    </recommendedName>
</protein>
<reference evidence="7 8" key="1">
    <citation type="submission" date="2019-06" db="EMBL/GenBank/DDBJ databases">
        <title>Wine fermentation using esterase from Monascus purpureus.</title>
        <authorList>
            <person name="Geng C."/>
            <person name="Zhang Y."/>
        </authorList>
    </citation>
    <scope>NUCLEOTIDE SEQUENCE [LARGE SCALE GENOMIC DNA]</scope>
    <source>
        <strain evidence="7">HQ1</strain>
    </source>
</reference>
<keyword evidence="2" id="KW-0862">Zinc</keyword>
<dbReference type="PANTHER" id="PTHR47660">
    <property type="entry name" value="TRANSCRIPTION FACTOR WITH C2H2 AND ZN(2)-CYS(6) DNA BINDING DOMAIN (EUROFUNG)-RELATED-RELATED"/>
    <property type="match status" value="1"/>
</dbReference>
<organism evidence="7 8">
    <name type="scientific">Monascus purpureus</name>
    <name type="common">Red mold</name>
    <name type="synonym">Monascus anka</name>
    <dbReference type="NCBI Taxonomy" id="5098"/>
    <lineage>
        <taxon>Eukaryota</taxon>
        <taxon>Fungi</taxon>
        <taxon>Dikarya</taxon>
        <taxon>Ascomycota</taxon>
        <taxon>Pezizomycotina</taxon>
        <taxon>Eurotiomycetes</taxon>
        <taxon>Eurotiomycetidae</taxon>
        <taxon>Eurotiales</taxon>
        <taxon>Aspergillaceae</taxon>
        <taxon>Monascus</taxon>
    </lineage>
</organism>
<evidence type="ECO:0000313" key="8">
    <source>
        <dbReference type="Proteomes" id="UP000319663"/>
    </source>
</evidence>
<evidence type="ECO:0000256" key="2">
    <source>
        <dbReference type="ARBA" id="ARBA00022833"/>
    </source>
</evidence>
<keyword evidence="5" id="KW-0539">Nucleus</keyword>
<feature type="domain" description="Xylanolytic transcriptional activator regulatory" evidence="6">
    <location>
        <begin position="134"/>
        <end position="252"/>
    </location>
</feature>
<dbReference type="PANTHER" id="PTHR47660:SF3">
    <property type="entry name" value="FINGER DOMAIN PROTEIN, PUTATIVE (AFU_ORTHOLOGUE AFUA_4G03310)-RELATED"/>
    <property type="match status" value="1"/>
</dbReference>
<dbReference type="InterPro" id="IPR007219">
    <property type="entry name" value="XnlR_reg_dom"/>
</dbReference>
<dbReference type="GO" id="GO:0003677">
    <property type="term" value="F:DNA binding"/>
    <property type="evidence" value="ECO:0007669"/>
    <property type="project" value="InterPro"/>
</dbReference>
<evidence type="ECO:0000259" key="6">
    <source>
        <dbReference type="Pfam" id="PF04082"/>
    </source>
</evidence>
<accession>A0A507QRZ9</accession>
<keyword evidence="1" id="KW-0479">Metal-binding</keyword>
<keyword evidence="8" id="KW-1185">Reference proteome</keyword>
<sequence>MSRAPEGLETLDFSVLELCCPINVDDISNRWLNSYVPLPGQKTKDYPANVTAFIYRILKSYATATARGRGVPPFVHPSQIMATSTRLPLSNCLSLVRICERPLPGSESVAADVLQREMSCLYDQHQTYDDMALLAAFQAYLIYCMVLFFRLSRGPNPFLRQAMTNLQDLACSSSRRGLMCIAERRNARPNWESWIVAEAKRRTLFAMYLFDSMLLSQDGLPTFLGTELQGLPAPASKFLWRAQTRNEWEREYNTHLADWAEGGLYIDELWPIPTGLDERGLLERRNRVDQWLEDIDEFGTMLYAVTSCTHGG</sequence>
<dbReference type="EMBL" id="VIFY01000080">
    <property type="protein sequence ID" value="TQB71522.1"/>
    <property type="molecule type" value="Genomic_DNA"/>
</dbReference>
<dbReference type="GO" id="GO:0008270">
    <property type="term" value="F:zinc ion binding"/>
    <property type="evidence" value="ECO:0007669"/>
    <property type="project" value="InterPro"/>
</dbReference>
<gene>
    <name evidence="7" type="ORF">MPDQ_007563</name>
</gene>
<keyword evidence="4" id="KW-0804">Transcription</keyword>
<dbReference type="Pfam" id="PF04082">
    <property type="entry name" value="Fungal_trans"/>
    <property type="match status" value="1"/>
</dbReference>
<dbReference type="STRING" id="5098.A0A507QRZ9"/>
<comment type="caution">
    <text evidence="7">The sequence shown here is derived from an EMBL/GenBank/DDBJ whole genome shotgun (WGS) entry which is preliminary data.</text>
</comment>
<dbReference type="OrthoDB" id="4222485at2759"/>
<dbReference type="Proteomes" id="UP000319663">
    <property type="component" value="Unassembled WGS sequence"/>
</dbReference>
<proteinExistence type="predicted"/>
<dbReference type="GO" id="GO:0006351">
    <property type="term" value="P:DNA-templated transcription"/>
    <property type="evidence" value="ECO:0007669"/>
    <property type="project" value="InterPro"/>
</dbReference>
<name>A0A507QRZ9_MONPU</name>
<evidence type="ECO:0000256" key="5">
    <source>
        <dbReference type="ARBA" id="ARBA00023242"/>
    </source>
</evidence>
<keyword evidence="3" id="KW-0805">Transcription regulation</keyword>
<evidence type="ECO:0000256" key="3">
    <source>
        <dbReference type="ARBA" id="ARBA00023015"/>
    </source>
</evidence>
<dbReference type="AlphaFoldDB" id="A0A507QRZ9"/>